<dbReference type="Pfam" id="PF00027">
    <property type="entry name" value="cNMP_binding"/>
    <property type="match status" value="1"/>
</dbReference>
<dbReference type="Gene3D" id="2.60.120.10">
    <property type="entry name" value="Jelly Rolls"/>
    <property type="match status" value="1"/>
</dbReference>
<reference evidence="3" key="1">
    <citation type="journal article" date="2019" name="Int. J. Syst. Evol. Microbiol.">
        <title>The Global Catalogue of Microorganisms (GCM) 10K type strain sequencing project: providing services to taxonomists for standard genome sequencing and annotation.</title>
        <authorList>
            <consortium name="The Broad Institute Genomics Platform"/>
            <consortium name="The Broad Institute Genome Sequencing Center for Infectious Disease"/>
            <person name="Wu L."/>
            <person name="Ma J."/>
        </authorList>
    </citation>
    <scope>NUCLEOTIDE SEQUENCE [LARGE SCALE GENOMIC DNA]</scope>
    <source>
        <strain evidence="3">KCTC 42585</strain>
    </source>
</reference>
<gene>
    <name evidence="2" type="ORF">ACFSTG_05095</name>
</gene>
<proteinExistence type="predicted"/>
<feature type="domain" description="Cyclic nucleotide-binding" evidence="1">
    <location>
        <begin position="14"/>
        <end position="114"/>
    </location>
</feature>
<dbReference type="InterPro" id="IPR000595">
    <property type="entry name" value="cNMP-bd_dom"/>
</dbReference>
<sequence length="190" mass="21940">MYAEILNHISNDIDLTSSEKEEFTGLLSVERIPKGMYLVKPGDIVTSEYYVVKGCLRAFYLDEAGQEHIIQFAIEDWWISDFEAFFSESVAELHVEAIEDSVLLGLDKTALEALYQRIPKFERFFRIKTTGAFVALRSRVLSSLQKTGKQRYLEFCATYPKIEKRIANYHIANYLGLKPESLSRIRKEIP</sequence>
<keyword evidence="3" id="KW-1185">Reference proteome</keyword>
<comment type="caution">
    <text evidence="2">The sequence shown here is derived from an EMBL/GenBank/DDBJ whole genome shotgun (WGS) entry which is preliminary data.</text>
</comment>
<dbReference type="RefSeq" id="WP_380749115.1">
    <property type="nucleotide sequence ID" value="NZ_JBHULT010000006.1"/>
</dbReference>
<evidence type="ECO:0000259" key="1">
    <source>
        <dbReference type="PROSITE" id="PS50042"/>
    </source>
</evidence>
<evidence type="ECO:0000313" key="2">
    <source>
        <dbReference type="EMBL" id="MFD2517262.1"/>
    </source>
</evidence>
<dbReference type="InterPro" id="IPR018490">
    <property type="entry name" value="cNMP-bd_dom_sf"/>
</dbReference>
<dbReference type="CDD" id="cd00038">
    <property type="entry name" value="CAP_ED"/>
    <property type="match status" value="1"/>
</dbReference>
<organism evidence="2 3">
    <name type="scientific">Salinimicrobium flavum</name>
    <dbReference type="NCBI Taxonomy" id="1737065"/>
    <lineage>
        <taxon>Bacteria</taxon>
        <taxon>Pseudomonadati</taxon>
        <taxon>Bacteroidota</taxon>
        <taxon>Flavobacteriia</taxon>
        <taxon>Flavobacteriales</taxon>
        <taxon>Flavobacteriaceae</taxon>
        <taxon>Salinimicrobium</taxon>
    </lineage>
</organism>
<protein>
    <submittedName>
        <fullName evidence="2">Crp/Fnr family transcriptional regulator</fullName>
    </submittedName>
</protein>
<name>A0ABW5IVW9_9FLAO</name>
<dbReference type="InterPro" id="IPR014710">
    <property type="entry name" value="RmlC-like_jellyroll"/>
</dbReference>
<dbReference type="SUPFAM" id="SSF51206">
    <property type="entry name" value="cAMP-binding domain-like"/>
    <property type="match status" value="1"/>
</dbReference>
<accession>A0ABW5IVW9</accession>
<dbReference type="PROSITE" id="PS50042">
    <property type="entry name" value="CNMP_BINDING_3"/>
    <property type="match status" value="1"/>
</dbReference>
<dbReference type="EMBL" id="JBHULT010000006">
    <property type="protein sequence ID" value="MFD2517262.1"/>
    <property type="molecule type" value="Genomic_DNA"/>
</dbReference>
<dbReference type="Proteomes" id="UP001597468">
    <property type="component" value="Unassembled WGS sequence"/>
</dbReference>
<evidence type="ECO:0000313" key="3">
    <source>
        <dbReference type="Proteomes" id="UP001597468"/>
    </source>
</evidence>